<dbReference type="Proteomes" id="UP000503462">
    <property type="component" value="Chromosome 1"/>
</dbReference>
<protein>
    <recommendedName>
        <fullName evidence="10">Aromatic-L-amino-acid decarboxylase</fullName>
    </recommendedName>
</protein>
<keyword evidence="3" id="KW-0210">Decarboxylase</keyword>
<dbReference type="SUPFAM" id="SSF53383">
    <property type="entry name" value="PLP-dependent transferases"/>
    <property type="match status" value="1"/>
</dbReference>
<dbReference type="InterPro" id="IPR015421">
    <property type="entry name" value="PyrdxlP-dep_Trfase_major"/>
</dbReference>
<proteinExistence type="inferred from homology"/>
<dbReference type="InterPro" id="IPR015424">
    <property type="entry name" value="PyrdxlP-dep_Trfase"/>
</dbReference>
<gene>
    <name evidence="8" type="ORF">AMS68_001199</name>
</gene>
<dbReference type="PANTHER" id="PTHR11999">
    <property type="entry name" value="GROUP II PYRIDOXAL-5-PHOSPHATE DECARBOXYLASE"/>
    <property type="match status" value="1"/>
</dbReference>
<evidence type="ECO:0000256" key="5">
    <source>
        <dbReference type="ARBA" id="ARBA00023239"/>
    </source>
</evidence>
<dbReference type="GO" id="GO:0019752">
    <property type="term" value="P:carboxylic acid metabolic process"/>
    <property type="evidence" value="ECO:0007669"/>
    <property type="project" value="InterPro"/>
</dbReference>
<evidence type="ECO:0000256" key="3">
    <source>
        <dbReference type="ARBA" id="ARBA00022793"/>
    </source>
</evidence>
<keyword evidence="9" id="KW-1185">Reference proteome</keyword>
<dbReference type="Gene3D" id="3.90.1150.10">
    <property type="entry name" value="Aspartate Aminotransferase, domain 1"/>
    <property type="match status" value="1"/>
</dbReference>
<dbReference type="GO" id="GO:0030170">
    <property type="term" value="F:pyridoxal phosphate binding"/>
    <property type="evidence" value="ECO:0007669"/>
    <property type="project" value="InterPro"/>
</dbReference>
<dbReference type="OrthoDB" id="639767at2759"/>
<sequence>MSEHLTGLPGKLDERAVPPLGMTGQQFLDAGLSAVNGIEQYYSTIQDRPVLPSVSPGYLKKLLPEHAPEHGEPWPSIAKDIEDKIMPGVTHWQHPRYMAFFPASSTFPGILGEMWSAALTAPAFNWICSPVVTELETVVLDWLAQMLHLPKTFLSSTQGGGVTQGSASEAVVTVMVAARERYVRRQIEREGLTDPDEVEDRSFEIKSKLVALASEQAHSSVKKAAIIASTRFRSINTTRDTAYALDGNTLRAKIEELITNGLTPFFVGVTIGTTNTCAIDDLASIAEVAKDYPDIWIHCDAAYAGAALVLPAYHHLSTQLHFVDSFNMNMHKWLLTNFDASPLFVQRRRYLTDALSISPAYLKNQYTDSGLVTDYRDWQIPLGRRFRALKIWFVLRTWGVEGLRAHIRHHIKLGRLFAGLIRSRSDLFSILTPPLFALTVITVRSARGAAVDVSKANDHIEPSPDQDSHIMATSTLADQDLQIANENTKKVYAIVDEKKDFFLTSSVVDGVAAIRVVSANPLAEERYIRQVFDVLVAAAEQVLNEA</sequence>
<dbReference type="AlphaFoldDB" id="A0A6H0XLQ5"/>
<dbReference type="InterPro" id="IPR015422">
    <property type="entry name" value="PyrdxlP-dep_Trfase_small"/>
</dbReference>
<keyword evidence="4 6" id="KW-0663">Pyridoxal phosphate</keyword>
<dbReference type="GO" id="GO:0006520">
    <property type="term" value="P:amino acid metabolic process"/>
    <property type="evidence" value="ECO:0007669"/>
    <property type="project" value="InterPro"/>
</dbReference>
<comment type="cofactor">
    <cofactor evidence="1 6 7">
        <name>pyridoxal 5'-phosphate</name>
        <dbReference type="ChEBI" id="CHEBI:597326"/>
    </cofactor>
</comment>
<dbReference type="GO" id="GO:0005737">
    <property type="term" value="C:cytoplasm"/>
    <property type="evidence" value="ECO:0007669"/>
    <property type="project" value="TreeGrafter"/>
</dbReference>
<accession>A0A6H0XLQ5</accession>
<evidence type="ECO:0000313" key="8">
    <source>
        <dbReference type="EMBL" id="QIW95681.1"/>
    </source>
</evidence>
<dbReference type="GO" id="GO:0016831">
    <property type="term" value="F:carboxy-lyase activity"/>
    <property type="evidence" value="ECO:0007669"/>
    <property type="project" value="UniProtKB-KW"/>
</dbReference>
<dbReference type="Gene3D" id="3.40.640.10">
    <property type="entry name" value="Type I PLP-dependent aspartate aminotransferase-like (Major domain)"/>
    <property type="match status" value="1"/>
</dbReference>
<evidence type="ECO:0000256" key="2">
    <source>
        <dbReference type="ARBA" id="ARBA00009533"/>
    </source>
</evidence>
<dbReference type="InterPro" id="IPR010977">
    <property type="entry name" value="Aromatic_deC"/>
</dbReference>
<dbReference type="Pfam" id="PF00282">
    <property type="entry name" value="Pyridoxal_deC"/>
    <property type="match status" value="1"/>
</dbReference>
<evidence type="ECO:0000313" key="9">
    <source>
        <dbReference type="Proteomes" id="UP000503462"/>
    </source>
</evidence>
<dbReference type="EMBL" id="CP051139">
    <property type="protein sequence ID" value="QIW95681.1"/>
    <property type="molecule type" value="Genomic_DNA"/>
</dbReference>
<dbReference type="InterPro" id="IPR002129">
    <property type="entry name" value="PyrdxlP-dep_de-COase"/>
</dbReference>
<evidence type="ECO:0000256" key="7">
    <source>
        <dbReference type="RuleBase" id="RU000382"/>
    </source>
</evidence>
<evidence type="ECO:0000256" key="1">
    <source>
        <dbReference type="ARBA" id="ARBA00001933"/>
    </source>
</evidence>
<dbReference type="PANTHER" id="PTHR11999:SF70">
    <property type="entry name" value="MIP05841P"/>
    <property type="match status" value="1"/>
</dbReference>
<evidence type="ECO:0008006" key="10">
    <source>
        <dbReference type="Google" id="ProtNLM"/>
    </source>
</evidence>
<reference evidence="8 9" key="1">
    <citation type="journal article" date="2016" name="Sci. Rep.">
        <title>Peltaster fructicola genome reveals evolution from an invasive phytopathogen to an ectophytic parasite.</title>
        <authorList>
            <person name="Xu C."/>
            <person name="Chen H."/>
            <person name="Gleason M.L."/>
            <person name="Xu J.R."/>
            <person name="Liu H."/>
            <person name="Zhang R."/>
            <person name="Sun G."/>
        </authorList>
    </citation>
    <scope>NUCLEOTIDE SEQUENCE [LARGE SCALE GENOMIC DNA]</scope>
    <source>
        <strain evidence="8 9">LNHT1506</strain>
    </source>
</reference>
<dbReference type="PRINTS" id="PR00800">
    <property type="entry name" value="YHDCRBOXLASE"/>
</dbReference>
<name>A0A6H0XLQ5_9PEZI</name>
<evidence type="ECO:0000256" key="6">
    <source>
        <dbReference type="PIRSR" id="PIRSR602129-50"/>
    </source>
</evidence>
<evidence type="ECO:0000256" key="4">
    <source>
        <dbReference type="ARBA" id="ARBA00022898"/>
    </source>
</evidence>
<organism evidence="8 9">
    <name type="scientific">Peltaster fructicola</name>
    <dbReference type="NCBI Taxonomy" id="286661"/>
    <lineage>
        <taxon>Eukaryota</taxon>
        <taxon>Fungi</taxon>
        <taxon>Dikarya</taxon>
        <taxon>Ascomycota</taxon>
        <taxon>Pezizomycotina</taxon>
        <taxon>Dothideomycetes</taxon>
        <taxon>Dothideomycetes incertae sedis</taxon>
        <taxon>Peltaster</taxon>
    </lineage>
</organism>
<keyword evidence="5 7" id="KW-0456">Lyase</keyword>
<comment type="similarity">
    <text evidence="2 7">Belongs to the group II decarboxylase family.</text>
</comment>
<feature type="modified residue" description="N6-(pyridoxal phosphate)lysine" evidence="6">
    <location>
        <position position="332"/>
    </location>
</feature>
<dbReference type="Gene3D" id="1.20.1340.10">
    <property type="entry name" value="dopa decarboxylase, N-terminal domain"/>
    <property type="match status" value="1"/>
</dbReference>